<protein>
    <submittedName>
        <fullName evidence="1">Uncharacterized protein</fullName>
    </submittedName>
</protein>
<gene>
    <name evidence="1" type="ORF">JBS370_LOCUS36224</name>
</gene>
<dbReference type="EMBL" id="CAJOBD010013892">
    <property type="protein sequence ID" value="CAF4194978.1"/>
    <property type="molecule type" value="Genomic_DNA"/>
</dbReference>
<name>A0A820AZK8_9BILA</name>
<evidence type="ECO:0000313" key="1">
    <source>
        <dbReference type="EMBL" id="CAF4194978.1"/>
    </source>
</evidence>
<comment type="caution">
    <text evidence="1">The sequence shown here is derived from an EMBL/GenBank/DDBJ whole genome shotgun (WGS) entry which is preliminary data.</text>
</comment>
<accession>A0A820AZK8</accession>
<organism evidence="1 2">
    <name type="scientific">Rotaria sordida</name>
    <dbReference type="NCBI Taxonomy" id="392033"/>
    <lineage>
        <taxon>Eukaryota</taxon>
        <taxon>Metazoa</taxon>
        <taxon>Spiralia</taxon>
        <taxon>Gnathifera</taxon>
        <taxon>Rotifera</taxon>
        <taxon>Eurotatoria</taxon>
        <taxon>Bdelloidea</taxon>
        <taxon>Philodinida</taxon>
        <taxon>Philodinidae</taxon>
        <taxon>Rotaria</taxon>
    </lineage>
</organism>
<sequence length="198" mass="23128">MNSLFNNNIKPTLKSIIYHIECNCSAKYNGETKVGLINRIKQHEKVINKNDDKQNSEIVQHHINKLYQYLQPNRNHDKKRRNKQINKYDIKLQSLINKRNLSKSNYNLISKDTSNVLNKSSVHLPERYLNVLAKGLKFIPTPTSFYVVDMIANIEKALQSTPSNIKKSIISEMSTFMLKWKKPNNNNMTKEEHNMLAE</sequence>
<proteinExistence type="predicted"/>
<dbReference type="Proteomes" id="UP000663836">
    <property type="component" value="Unassembled WGS sequence"/>
</dbReference>
<dbReference type="AlphaFoldDB" id="A0A820AZK8"/>
<reference evidence="1" key="1">
    <citation type="submission" date="2021-02" db="EMBL/GenBank/DDBJ databases">
        <authorList>
            <person name="Nowell W R."/>
        </authorList>
    </citation>
    <scope>NUCLEOTIDE SEQUENCE</scope>
</reference>
<evidence type="ECO:0000313" key="2">
    <source>
        <dbReference type="Proteomes" id="UP000663836"/>
    </source>
</evidence>